<dbReference type="Pfam" id="PF13639">
    <property type="entry name" value="zf-RING_2"/>
    <property type="match status" value="1"/>
</dbReference>
<dbReference type="SUPFAM" id="SSF57850">
    <property type="entry name" value="RING/U-box"/>
    <property type="match status" value="1"/>
</dbReference>
<name>E3NN82_CAERE</name>
<accession>E3NN82</accession>
<dbReference type="PROSITE" id="PS50089">
    <property type="entry name" value="ZF_RING_2"/>
    <property type="match status" value="1"/>
</dbReference>
<protein>
    <recommendedName>
        <fullName evidence="6">RING-type domain-containing protein</fullName>
    </recommendedName>
</protein>
<evidence type="ECO:0000256" key="5">
    <source>
        <dbReference type="SAM" id="MobiDB-lite"/>
    </source>
</evidence>
<dbReference type="PANTHER" id="PTHR21447:SF13">
    <property type="entry name" value="RING-TYPE DOMAIN-CONTAINING PROTEIN"/>
    <property type="match status" value="1"/>
</dbReference>
<dbReference type="PANTHER" id="PTHR21447">
    <property type="entry name" value="RING-TYPE DOMAIN-CONTAINING PROTEIN-RELATED"/>
    <property type="match status" value="1"/>
</dbReference>
<dbReference type="InterPro" id="IPR013083">
    <property type="entry name" value="Znf_RING/FYVE/PHD"/>
</dbReference>
<dbReference type="Pfam" id="PF25100">
    <property type="entry name" value="DUF7809"/>
    <property type="match status" value="1"/>
</dbReference>
<keyword evidence="1 3" id="KW-0863">Zinc-finger</keyword>
<dbReference type="STRING" id="31234.E3NN82"/>
<dbReference type="HOGENOM" id="CLU_007994_1_0_1"/>
<feature type="coiled-coil region" evidence="4">
    <location>
        <begin position="504"/>
        <end position="710"/>
    </location>
</feature>
<dbReference type="Proteomes" id="UP000008281">
    <property type="component" value="Unassembled WGS sequence"/>
</dbReference>
<gene>
    <name evidence="7" type="ORF">CRE_30562</name>
</gene>
<dbReference type="AlphaFoldDB" id="E3NN82"/>
<feature type="region of interest" description="Disordered" evidence="5">
    <location>
        <begin position="740"/>
        <end position="766"/>
    </location>
</feature>
<evidence type="ECO:0000259" key="6">
    <source>
        <dbReference type="PROSITE" id="PS50089"/>
    </source>
</evidence>
<dbReference type="GO" id="GO:0045121">
    <property type="term" value="C:membrane raft"/>
    <property type="evidence" value="ECO:0007669"/>
    <property type="project" value="TreeGrafter"/>
</dbReference>
<evidence type="ECO:0000256" key="4">
    <source>
        <dbReference type="SAM" id="Coils"/>
    </source>
</evidence>
<keyword evidence="2" id="KW-0862">Zinc</keyword>
<dbReference type="OrthoDB" id="8062037at2759"/>
<evidence type="ECO:0000313" key="7">
    <source>
        <dbReference type="EMBL" id="EFP10279.1"/>
    </source>
</evidence>
<dbReference type="eggNOG" id="KOG0800">
    <property type="taxonomic scope" value="Eukaryota"/>
</dbReference>
<evidence type="ECO:0000313" key="8">
    <source>
        <dbReference type="Proteomes" id="UP000008281"/>
    </source>
</evidence>
<feature type="domain" description="RING-type" evidence="6">
    <location>
        <begin position="774"/>
        <end position="816"/>
    </location>
</feature>
<proteinExistence type="predicted"/>
<keyword evidence="8" id="KW-1185">Reference proteome</keyword>
<dbReference type="Gene3D" id="3.30.40.10">
    <property type="entry name" value="Zinc/RING finger domain, C3HC4 (zinc finger)"/>
    <property type="match status" value="1"/>
</dbReference>
<evidence type="ECO:0000256" key="1">
    <source>
        <dbReference type="ARBA" id="ARBA00022771"/>
    </source>
</evidence>
<dbReference type="InterPro" id="IPR056711">
    <property type="entry name" value="DUF7809"/>
</dbReference>
<keyword evidence="1 3" id="KW-0479">Metal-binding</keyword>
<keyword evidence="4" id="KW-0175">Coiled coil</keyword>
<dbReference type="GO" id="GO:0045087">
    <property type="term" value="P:innate immune response"/>
    <property type="evidence" value="ECO:0007669"/>
    <property type="project" value="TreeGrafter"/>
</dbReference>
<evidence type="ECO:0000256" key="2">
    <source>
        <dbReference type="ARBA" id="ARBA00022833"/>
    </source>
</evidence>
<dbReference type="EMBL" id="DS269175">
    <property type="protein sequence ID" value="EFP10279.1"/>
    <property type="molecule type" value="Genomic_DNA"/>
</dbReference>
<dbReference type="InterPro" id="IPR001841">
    <property type="entry name" value="Znf_RING"/>
</dbReference>
<dbReference type="SMART" id="SM00184">
    <property type="entry name" value="RING"/>
    <property type="match status" value="1"/>
</dbReference>
<organism evidence="8">
    <name type="scientific">Caenorhabditis remanei</name>
    <name type="common">Caenorhabditis vulgaris</name>
    <dbReference type="NCBI Taxonomy" id="31234"/>
    <lineage>
        <taxon>Eukaryota</taxon>
        <taxon>Metazoa</taxon>
        <taxon>Ecdysozoa</taxon>
        <taxon>Nematoda</taxon>
        <taxon>Chromadorea</taxon>
        <taxon>Rhabditida</taxon>
        <taxon>Rhabditina</taxon>
        <taxon>Rhabditomorpha</taxon>
        <taxon>Rhabditoidea</taxon>
        <taxon>Rhabditidae</taxon>
        <taxon>Peloderinae</taxon>
        <taxon>Caenorhabditis</taxon>
    </lineage>
</organism>
<dbReference type="InParanoid" id="E3NN82"/>
<dbReference type="GO" id="GO:0008270">
    <property type="term" value="F:zinc ion binding"/>
    <property type="evidence" value="ECO:0007669"/>
    <property type="project" value="UniProtKB-KW"/>
</dbReference>
<evidence type="ECO:0000256" key="3">
    <source>
        <dbReference type="PROSITE-ProRule" id="PRU00175"/>
    </source>
</evidence>
<reference evidence="7" key="1">
    <citation type="submission" date="2007-07" db="EMBL/GenBank/DDBJ databases">
        <title>PCAP assembly of the Caenorhabditis remanei genome.</title>
        <authorList>
            <consortium name="The Caenorhabditis remanei Sequencing Consortium"/>
            <person name="Wilson R.K."/>
        </authorList>
    </citation>
    <scope>NUCLEOTIDE SEQUENCE [LARGE SCALE GENOMIC DNA]</scope>
    <source>
        <strain evidence="7">PB4641</strain>
    </source>
</reference>
<feature type="coiled-coil region" evidence="4">
    <location>
        <begin position="393"/>
        <end position="469"/>
    </location>
</feature>
<sequence>MQLATFLHPLQKLTDGPVEFVKFDEKMFDEIEKEIREVENKSQQQAFAQLVIMAKRASLLMSTPDSTPITVRLFEDGEERYVMKEELHHALNRLSTGFERFEIRNDGFIYNAMSFEEVKAEFGDRIMKIEFIRTPILRTKHRATPIRSHFPEQFVIPAVDCFFEFWRNVILGVKLFQKYQCSDWEKFAPSFHNIEEYFDIEKKQQYFVRADIRVESVVGNSLTEFEVSSINEVRNVNKDGFTARNLKNELKYLGLTVTFSEIQEYAEDVYEEIDKAKKERKLRTCDLFDAVESCQLICVLNRIPKLKMFLHNQKGCGRVIGYKCEHCGEEKKMPDALEISQQPAEVQKTSDIQDSMKNLRIKSSTEPIQNQCSQSALSTSKDCEKCTESSKTLKETDNELKISKDQSKETQQKITNTAKELSDLKKEDEKIVESEAKKTEELAEIKEALSEKKEQIQEKEEEIQKTILKLTPVYKPIPERFKTVSKPETEKFDIEATNSHENSIADVNEESKKSEAEVEILRQKLVEKEEEIVNFKRDALIHEKTVKEFKELKEKIAEYKAREKEIIEGREREALAHSKTVLENKRLMRENASFRSQLKDSNERIKSEIDTRDKEIEKLGKKIANYEKKRKNDESIRAEIKKENEKLKKKIEEEKQRNEATLEELSNLKMRLEVSEAQMSEARSQYEITIERLEKENQELKGSNELYGNNFNSINETIHRERQTFGTVQQLEQFNNSTTAGLSISSAPTPPPSGPSTSSWNHQNPTRDSELEECMICLIDIKQREKTIKCDQCRHRFHSKCASDWLKVKSECPACRGRLLDPQEFPAL</sequence>